<proteinExistence type="predicted"/>
<keyword evidence="4" id="KW-1185">Reference proteome</keyword>
<evidence type="ECO:0000256" key="1">
    <source>
        <dbReference type="SAM" id="SignalP"/>
    </source>
</evidence>
<dbReference type="OrthoDB" id="7399085at2"/>
<dbReference type="InterPro" id="IPR011990">
    <property type="entry name" value="TPR-like_helical_dom_sf"/>
</dbReference>
<dbReference type="RefSeq" id="WP_160602127.1">
    <property type="nucleotide sequence ID" value="NZ_WTYU01000002.1"/>
</dbReference>
<dbReference type="Gene3D" id="1.25.40.10">
    <property type="entry name" value="Tetratricopeptide repeat domain"/>
    <property type="match status" value="1"/>
</dbReference>
<feature type="chain" id="PRO_5026655045" description="Bacteriophage N4 adsorption protein A C-terminal domain-containing protein" evidence="1">
    <location>
        <begin position="24"/>
        <end position="453"/>
    </location>
</feature>
<gene>
    <name evidence="3" type="ORF">GRI44_12835</name>
</gene>
<dbReference type="SUPFAM" id="SSF48452">
    <property type="entry name" value="TPR-like"/>
    <property type="match status" value="1"/>
</dbReference>
<dbReference type="EMBL" id="WTYU01000002">
    <property type="protein sequence ID" value="MXP15634.1"/>
    <property type="molecule type" value="Genomic_DNA"/>
</dbReference>
<reference evidence="3 4" key="1">
    <citation type="submission" date="2019-12" db="EMBL/GenBank/DDBJ databases">
        <title>Genomic-based taxomic classification of the family Erythrobacteraceae.</title>
        <authorList>
            <person name="Xu L."/>
        </authorList>
    </citation>
    <scope>NUCLEOTIDE SEQUENCE [LARGE SCALE GENOMIC DNA]</scope>
    <source>
        <strain evidence="3 4">KCTC 52259</strain>
    </source>
</reference>
<comment type="caution">
    <text evidence="3">The sequence shown here is derived from an EMBL/GenBank/DDBJ whole genome shotgun (WGS) entry which is preliminary data.</text>
</comment>
<evidence type="ECO:0000313" key="4">
    <source>
        <dbReference type="Proteomes" id="UP000473531"/>
    </source>
</evidence>
<dbReference type="Pfam" id="PF13283">
    <property type="entry name" value="NfrA_C"/>
    <property type="match status" value="1"/>
</dbReference>
<evidence type="ECO:0000313" key="3">
    <source>
        <dbReference type="EMBL" id="MXP15634.1"/>
    </source>
</evidence>
<organism evidence="3 4">
    <name type="scientific">Allopontixanthobacter confluentis</name>
    <dbReference type="NCBI Taxonomy" id="1849021"/>
    <lineage>
        <taxon>Bacteria</taxon>
        <taxon>Pseudomonadati</taxon>
        <taxon>Pseudomonadota</taxon>
        <taxon>Alphaproteobacteria</taxon>
        <taxon>Sphingomonadales</taxon>
        <taxon>Erythrobacteraceae</taxon>
        <taxon>Allopontixanthobacter</taxon>
    </lineage>
</organism>
<keyword evidence="1" id="KW-0732">Signal</keyword>
<name>A0A6L7GK05_9SPHN</name>
<dbReference type="Proteomes" id="UP000473531">
    <property type="component" value="Unassembled WGS sequence"/>
</dbReference>
<feature type="domain" description="Bacteriophage N4 adsorption protein A C-terminal" evidence="2">
    <location>
        <begin position="287"/>
        <end position="445"/>
    </location>
</feature>
<sequence>MTLKNALIVAVLIGVIPAAPASAQTTQAYEAAEQAYRLQAAGDHAAALQQARQAVTAAPLNGEYWALLGQEAGAVEQWTEAAEAYQRAASLTQDGDARDYRFRAAVYSYVMAGQREAALGILAQAASDPLVSLQGSVDWMMVAIAAGDDRLAQSLLDDGPVPDTMNRQQLLDAAYSAKRRGLDDRAVQLFRQGLARQQDGPLDAGQRAAIEREITLLANRWSLSGQIAYAESDQPLALFNQGSTTGQTLQGGLELGYRPFGWQNGRPLTLFGRTFVATQLNDDGLMSDVVQGWAGLQYKPLSNANLVLEASRLIALNDAAIDDWGLRAAFSQENGLDVMRGRSDWTAWRLYGDLAYLIDADVAYGAFEGRYGRAFNISDIIVTPHALAYAGYDSSRNDQWGTAVGGGLSARRWLANRGVGATPSYVDLTVQYRAGISGAEQIQGLSVVLSFGT</sequence>
<dbReference type="InterPro" id="IPR025137">
    <property type="entry name" value="NfrA_C"/>
</dbReference>
<accession>A0A6L7GK05</accession>
<evidence type="ECO:0000259" key="2">
    <source>
        <dbReference type="Pfam" id="PF13283"/>
    </source>
</evidence>
<protein>
    <recommendedName>
        <fullName evidence="2">Bacteriophage N4 adsorption protein A C-terminal domain-containing protein</fullName>
    </recommendedName>
</protein>
<feature type="signal peptide" evidence="1">
    <location>
        <begin position="1"/>
        <end position="23"/>
    </location>
</feature>
<dbReference type="AlphaFoldDB" id="A0A6L7GK05"/>